<dbReference type="Pfam" id="PF03612">
    <property type="entry name" value="EIIBC-GUT_N"/>
    <property type="match status" value="1"/>
</dbReference>
<evidence type="ECO:0000256" key="3">
    <source>
        <dbReference type="SAM" id="Phobius"/>
    </source>
</evidence>
<gene>
    <name evidence="6" type="primary">gutE</name>
    <name evidence="5" type="synonym">srlE</name>
    <name evidence="5" type="ORF">ACZ76_03625</name>
    <name evidence="6" type="ORF">ERS008460_01302</name>
</gene>
<accession>A0A0T9TN47</accession>
<protein>
    <submittedName>
        <fullName evidence="5">PTS system glucitol/sorbitol-specific transporter subunit IIB</fullName>
    </submittedName>
    <submittedName>
        <fullName evidence="6">PTS system, glucitol/sorbitol-specific transporter subunit IIBC</fullName>
        <ecNumber evidence="6">2.7.1.69</ecNumber>
    </submittedName>
</protein>
<dbReference type="GO" id="GO:0009401">
    <property type="term" value="P:phosphoenolpyruvate-dependent sugar phosphotransferase system"/>
    <property type="evidence" value="ECO:0007669"/>
    <property type="project" value="InterPro"/>
</dbReference>
<name>A0A0T9TN47_YERAE</name>
<reference evidence="7" key="3">
    <citation type="submission" date="2015-03" db="EMBL/GenBank/DDBJ databases">
        <authorList>
            <consortium name="Pathogen Informatics"/>
        </authorList>
    </citation>
    <scope>NUCLEOTIDE SEQUENCE [LARGE SCALE GENOMIC DNA]</scope>
    <source>
        <strain evidence="7">IP27925</strain>
    </source>
</reference>
<feature type="region of interest" description="Disordered" evidence="2">
    <location>
        <begin position="134"/>
        <end position="159"/>
    </location>
</feature>
<dbReference type="EMBL" id="CQEM01000005">
    <property type="protein sequence ID" value="CNK92772.1"/>
    <property type="molecule type" value="Genomic_DNA"/>
</dbReference>
<dbReference type="STRING" id="28152.CH54_1377"/>
<evidence type="ECO:0000313" key="8">
    <source>
        <dbReference type="Proteomes" id="UP000069914"/>
    </source>
</evidence>
<feature type="transmembrane region" description="Helical" evidence="3">
    <location>
        <begin position="229"/>
        <end position="248"/>
    </location>
</feature>
<keyword evidence="8" id="KW-1185">Reference proteome</keyword>
<dbReference type="RefSeq" id="WP_048616895.1">
    <property type="nucleotide sequence ID" value="NZ_CABHPU010000104.1"/>
</dbReference>
<evidence type="ECO:0000256" key="1">
    <source>
        <dbReference type="PROSITE-ProRule" id="PRU00425"/>
    </source>
</evidence>
<dbReference type="Proteomes" id="UP000040088">
    <property type="component" value="Unassembled WGS sequence"/>
</dbReference>
<evidence type="ECO:0000313" key="7">
    <source>
        <dbReference type="Proteomes" id="UP000040088"/>
    </source>
</evidence>
<dbReference type="GO" id="GO:0005886">
    <property type="term" value="C:plasma membrane"/>
    <property type="evidence" value="ECO:0007669"/>
    <property type="project" value="TreeGrafter"/>
</dbReference>
<feature type="compositionally biased region" description="Low complexity" evidence="2">
    <location>
        <begin position="134"/>
        <end position="150"/>
    </location>
</feature>
<dbReference type="InterPro" id="IPR004702">
    <property type="entry name" value="PTS_sorb_EIIBC"/>
</dbReference>
<proteinExistence type="predicted"/>
<dbReference type="PROSITE" id="PS51102">
    <property type="entry name" value="PTS_EIIB_TYPE_5"/>
    <property type="match status" value="1"/>
</dbReference>
<dbReference type="OrthoDB" id="4774329at2"/>
<feature type="domain" description="PTS EIIB type-5" evidence="4">
    <location>
        <begin position="1"/>
        <end position="200"/>
    </location>
</feature>
<organism evidence="6 7">
    <name type="scientific">Yersinia aleksiciae</name>
    <dbReference type="NCBI Taxonomy" id="263819"/>
    <lineage>
        <taxon>Bacteria</taxon>
        <taxon>Pseudomonadati</taxon>
        <taxon>Pseudomonadota</taxon>
        <taxon>Gammaproteobacteria</taxon>
        <taxon>Enterobacterales</taxon>
        <taxon>Yersiniaceae</taxon>
        <taxon>Yersinia</taxon>
    </lineage>
</organism>
<dbReference type="Proteomes" id="UP000069914">
    <property type="component" value="Chromosome"/>
</dbReference>
<dbReference type="PANTHER" id="PTHR39427:SF1">
    <property type="entry name" value="PTS SYSTEM GLUCITOL_SORBITOL-SPECIFIC EIIB COMPONENT"/>
    <property type="match status" value="1"/>
</dbReference>
<evidence type="ECO:0000256" key="2">
    <source>
        <dbReference type="SAM" id="MobiDB-lite"/>
    </source>
</evidence>
<feature type="transmembrane region" description="Helical" evidence="3">
    <location>
        <begin position="279"/>
        <end position="298"/>
    </location>
</feature>
<keyword evidence="3" id="KW-0812">Transmembrane</keyword>
<dbReference type="GeneID" id="61904550"/>
<dbReference type="AlphaFoldDB" id="A0A0T9TN47"/>
<feature type="transmembrane region" description="Helical" evidence="3">
    <location>
        <begin position="254"/>
        <end position="272"/>
    </location>
</feature>
<dbReference type="InterPro" id="IPR011618">
    <property type="entry name" value="PTS_EIIBC_GUT_N"/>
</dbReference>
<reference evidence="5 8" key="1">
    <citation type="journal article" date="2015" name="Genome Announc.">
        <title>De Novo Genome Sequence of Yersinia aleksiciae Y159T.</title>
        <authorList>
            <person name="Sprague L.D."/>
            <person name="Neubauer H."/>
        </authorList>
    </citation>
    <scope>NUCLEOTIDE SEQUENCE [LARGE SCALE GENOMIC DNA]</scope>
    <source>
        <strain evidence="5 8">159</strain>
    </source>
</reference>
<dbReference type="EMBL" id="CP011975">
    <property type="protein sequence ID" value="AKP32697.1"/>
    <property type="molecule type" value="Genomic_DNA"/>
</dbReference>
<evidence type="ECO:0000313" key="6">
    <source>
        <dbReference type="EMBL" id="CNK92772.1"/>
    </source>
</evidence>
<dbReference type="EC" id="2.7.1.69" evidence="6"/>
<reference evidence="6" key="2">
    <citation type="submission" date="2015-03" db="EMBL/GenBank/DDBJ databases">
        <authorList>
            <person name="Murphy D."/>
        </authorList>
    </citation>
    <scope>NUCLEOTIDE SEQUENCE [LARGE SCALE GENOMIC DNA]</scope>
    <source>
        <strain evidence="6">IP27925</strain>
    </source>
</reference>
<evidence type="ECO:0000313" key="5">
    <source>
        <dbReference type="EMBL" id="AKP32697.1"/>
    </source>
</evidence>
<dbReference type="PANTHER" id="PTHR39427">
    <property type="match status" value="1"/>
</dbReference>
<keyword evidence="3" id="KW-1133">Transmembrane helix</keyword>
<feature type="transmembrane region" description="Helical" evidence="3">
    <location>
        <begin position="318"/>
        <end position="340"/>
    </location>
</feature>
<keyword evidence="3" id="KW-0472">Membrane</keyword>
<feature type="transmembrane region" description="Helical" evidence="3">
    <location>
        <begin position="169"/>
        <end position="187"/>
    </location>
</feature>
<dbReference type="InterPro" id="IPR011638">
    <property type="entry name" value="PTS_EIIBC_GUT_C"/>
</dbReference>
<dbReference type="GO" id="GO:0008982">
    <property type="term" value="F:protein-N(PI)-phosphohistidine-sugar phosphotransferase activity"/>
    <property type="evidence" value="ECO:0007669"/>
    <property type="project" value="InterPro"/>
</dbReference>
<dbReference type="NCBIfam" id="TIGR00825">
    <property type="entry name" value="EIIBC-GUT"/>
    <property type="match status" value="1"/>
</dbReference>
<evidence type="ECO:0000259" key="4">
    <source>
        <dbReference type="PROSITE" id="PS51102"/>
    </source>
</evidence>
<keyword evidence="6" id="KW-0808">Transferase</keyword>
<feature type="modified residue" description="Phosphocysteine; by EIIA" evidence="1">
    <location>
        <position position="72"/>
    </location>
</feature>
<feature type="transmembrane region" description="Helical" evidence="3">
    <location>
        <begin position="199"/>
        <end position="222"/>
    </location>
</feature>
<dbReference type="Pfam" id="PF07663">
    <property type="entry name" value="EIIBC-GUT_C"/>
    <property type="match status" value="1"/>
</dbReference>
<sequence>MSEFIRIEKGEGGWGGPLVLPIVPGKKIVYITAGTRPAIIDRISELTGWEAVDGFKEGEPPAEEIAVAIIDCGGTLRCGLYPKRRIPTVNIHSTGQSGPMAQYILEDIYVSGVREKNIQKISGTDQATATLVQTESKTATAPSSAANSTAKGGRDYDTSKKITEQSDGLLAKVGMGMGSVVAVFFQSGRDTIDTVLKTILPFMAFVSALIGIIMASGLGDFIAHGLTPLASSPIGLVLLALICSFPLLSPFLGPGAVIAQVIGVLVGVQIGLGNIPPQLALPALFAINAQAACDFIPVGLSLAEAKQDTVRVGVPSVLVGRFLTGAPTVLIAWAVSAFIYQ</sequence>
<dbReference type="KEGG" id="yak:ACZ76_03625"/>